<sequence length="189" mass="20150">MATEFTPGSSSGQEDKPLPSRPSDANNRTIVIQQNYMAEGVTINICSSNSYGSTVTKLEHTAAQPGEPTSLQRPLTRELAPVDYGRESVVVNGNTFGEYAVINIASPYSTGAGALLFLAIIQSSKPLSHPLAGPETEPETEPRAEPIIFSGGRIGFGADVSSVAVYDDSQFSVLVVFKRTYVTCYEIGL</sequence>
<dbReference type="Proteomes" id="UP000807769">
    <property type="component" value="Unassembled WGS sequence"/>
</dbReference>
<dbReference type="GeneID" id="64633117"/>
<dbReference type="RefSeq" id="XP_041200210.1">
    <property type="nucleotide sequence ID" value="XM_041339101.1"/>
</dbReference>
<accession>A0A9P7EQK2</accession>
<reference evidence="2" key="1">
    <citation type="journal article" date="2020" name="New Phytol.">
        <title>Comparative genomics reveals dynamic genome evolution in host specialist ectomycorrhizal fungi.</title>
        <authorList>
            <person name="Lofgren L.A."/>
            <person name="Nguyen N.H."/>
            <person name="Vilgalys R."/>
            <person name="Ruytinx J."/>
            <person name="Liao H.L."/>
            <person name="Branco S."/>
            <person name="Kuo A."/>
            <person name="LaButti K."/>
            <person name="Lipzen A."/>
            <person name="Andreopoulos W."/>
            <person name="Pangilinan J."/>
            <person name="Riley R."/>
            <person name="Hundley H."/>
            <person name="Na H."/>
            <person name="Barry K."/>
            <person name="Grigoriev I.V."/>
            <person name="Stajich J.E."/>
            <person name="Kennedy P.G."/>
        </authorList>
    </citation>
    <scope>NUCLEOTIDE SEQUENCE</scope>
    <source>
        <strain evidence="2">MN1</strain>
    </source>
</reference>
<feature type="compositionally biased region" description="Polar residues" evidence="1">
    <location>
        <begin position="1"/>
        <end position="12"/>
    </location>
</feature>
<protein>
    <submittedName>
        <fullName evidence="2">Uncharacterized protein</fullName>
    </submittedName>
</protein>
<organism evidence="2 3">
    <name type="scientific">Suillus subaureus</name>
    <dbReference type="NCBI Taxonomy" id="48587"/>
    <lineage>
        <taxon>Eukaryota</taxon>
        <taxon>Fungi</taxon>
        <taxon>Dikarya</taxon>
        <taxon>Basidiomycota</taxon>
        <taxon>Agaricomycotina</taxon>
        <taxon>Agaricomycetes</taxon>
        <taxon>Agaricomycetidae</taxon>
        <taxon>Boletales</taxon>
        <taxon>Suillineae</taxon>
        <taxon>Suillaceae</taxon>
        <taxon>Suillus</taxon>
    </lineage>
</organism>
<comment type="caution">
    <text evidence="2">The sequence shown here is derived from an EMBL/GenBank/DDBJ whole genome shotgun (WGS) entry which is preliminary data.</text>
</comment>
<evidence type="ECO:0000313" key="3">
    <source>
        <dbReference type="Proteomes" id="UP000807769"/>
    </source>
</evidence>
<feature type="region of interest" description="Disordered" evidence="1">
    <location>
        <begin position="1"/>
        <end position="26"/>
    </location>
</feature>
<gene>
    <name evidence="2" type="ORF">BJ212DRAFT_1474514</name>
</gene>
<dbReference type="OrthoDB" id="2675565at2759"/>
<dbReference type="AlphaFoldDB" id="A0A9P7EQK2"/>
<dbReference type="EMBL" id="JABBWG010000001">
    <property type="protein sequence ID" value="KAG1827363.1"/>
    <property type="molecule type" value="Genomic_DNA"/>
</dbReference>
<keyword evidence="3" id="KW-1185">Reference proteome</keyword>
<evidence type="ECO:0000256" key="1">
    <source>
        <dbReference type="SAM" id="MobiDB-lite"/>
    </source>
</evidence>
<evidence type="ECO:0000313" key="2">
    <source>
        <dbReference type="EMBL" id="KAG1827363.1"/>
    </source>
</evidence>
<proteinExistence type="predicted"/>
<name>A0A9P7EQK2_9AGAM</name>